<comment type="caution">
    <text evidence="2">The sequence shown here is derived from an EMBL/GenBank/DDBJ whole genome shotgun (WGS) entry which is preliminary data.</text>
</comment>
<organism evidence="2 3">
    <name type="scientific">Clavibacter michiganensis subsp. michiganensis</name>
    <dbReference type="NCBI Taxonomy" id="33013"/>
    <lineage>
        <taxon>Bacteria</taxon>
        <taxon>Bacillati</taxon>
        <taxon>Actinomycetota</taxon>
        <taxon>Actinomycetes</taxon>
        <taxon>Micrococcales</taxon>
        <taxon>Microbacteriaceae</taxon>
        <taxon>Clavibacter</taxon>
    </lineage>
</organism>
<gene>
    <name evidence="2" type="ORF">CMMCAS07_11560</name>
</gene>
<proteinExistence type="predicted"/>
<name>A0A251XHK2_CLAMM</name>
<sequence>MMCVPGNSPPNRRNEIHVPMTGMPFTMPSMMRRPLPESRSSGSE</sequence>
<keyword evidence="3" id="KW-1185">Reference proteome</keyword>
<dbReference type="Proteomes" id="UP000195062">
    <property type="component" value="Unassembled WGS sequence"/>
</dbReference>
<evidence type="ECO:0000313" key="3">
    <source>
        <dbReference type="Proteomes" id="UP000195062"/>
    </source>
</evidence>
<dbReference type="AlphaFoldDB" id="A0A251XHK2"/>
<evidence type="ECO:0000256" key="1">
    <source>
        <dbReference type="SAM" id="MobiDB-lite"/>
    </source>
</evidence>
<feature type="region of interest" description="Disordered" evidence="1">
    <location>
        <begin position="1"/>
        <end position="44"/>
    </location>
</feature>
<evidence type="ECO:0000313" key="2">
    <source>
        <dbReference type="EMBL" id="OUE02648.1"/>
    </source>
</evidence>
<protein>
    <submittedName>
        <fullName evidence="2">Uncharacterized protein</fullName>
    </submittedName>
</protein>
<accession>A0A251XHK2</accession>
<dbReference type="EMBL" id="MDHH01000002">
    <property type="protein sequence ID" value="OUE02648.1"/>
    <property type="molecule type" value="Genomic_DNA"/>
</dbReference>
<reference evidence="2 3" key="1">
    <citation type="submission" date="2016-08" db="EMBL/GenBank/DDBJ databases">
        <title>Genome sequence of Clavibacter michiganensis subsp. michiganensis strain CASJ007.</title>
        <authorList>
            <person name="Thapa S.P."/>
            <person name="Coaker G."/>
        </authorList>
    </citation>
    <scope>NUCLEOTIDE SEQUENCE [LARGE SCALE GENOMIC DNA]</scope>
    <source>
        <strain evidence="2">CASJ007</strain>
    </source>
</reference>